<reference evidence="3 4" key="2">
    <citation type="submission" date="2016-02" db="EMBL/GenBank/DDBJ databases">
        <authorList>
            <person name="Wen L."/>
            <person name="He K."/>
            <person name="Yang H."/>
        </authorList>
    </citation>
    <scope>NUCLEOTIDE SEQUENCE [LARGE SCALE GENOMIC DNA]</scope>
    <source>
        <strain evidence="3 4">AGD 8-3</strain>
    </source>
</reference>
<dbReference type="InterPro" id="IPR007844">
    <property type="entry name" value="AsmA"/>
</dbReference>
<sequence length="1188" mass="130287">MLVVAVVLLLESSWMRAWLERQASQQLGREVEIVDHGIGWGTPITLQLEEVRIASAEWAEAEPLARMYELSITLNVLALLQGRLELDHIAIDQPVLHLIRREDGSSNWDELFNGGDPEQEREEDEPLWPGEFSIGQGHLVYRDAALDLQLDAVFQTPGAEITEGLSLEVWGDGRFREDELEYQGLVHYLREEDYLHVESMQGRVGRDLFSGALELDLDLAVLSLEARLDMLELDLERWVDDAVAPPFPGPEWEQELAEVLAMLEEYEANLDIAVEELRYGDQVLYELILQGWANEESVVIEQLQALQQLGDDASPRKLVAEGRVGLHEERPVADVAVQFERFDLSAALAPLGLGELGIIDGRVNALLREGTLLLDDTVLDYRAPAWGLALELRAEAREVDHADRAAVRLAGSGSYEGRPVEYDLTVGPVDLAEESPNYPLIGRVRTGDTVLQMDGRLVRPFELEAIEGHARLEGPTPEEFAAFFGAELPTLPPYWLEAFLRYSDNVLTLDDAQGRIDELDLTGDLAVDFGRDVTHIETRIHADELDLDRWEPLDQTAADDSAWNDLGPGQDWDRDLAESLKGLDGYDARFDLAFDRLIHDDQVLHDVALEGSVEGPRLIVTHFHALQEEARGQQGRLSLEGWAEERDQRLAAEVSAQLDQLNLDVALAPLGLGEVGILSGRINLTVAEGGLRFENTALDYLAPQWDLALSLRADSVEGGDTPGVHLVGDGTYDQTPFGYDLIVGPLLGLAVDETPYPVSGELNTGDTRLHLNGSVVRPFELESLEGDARLAGPTPAELNELIDIGLPDLPPYEVAGYLRYSGDLLNLDGMEGRVGDSDVAGDVRFHLGERNQVWATLTSERVDVDELLGIEPEDGPEAEVTSEQESWIEDVAGHRRVFPDREWNLEALRATDVVLDYRAGAIHSRYAPLNDLSLDLELEQGVMTVSPLRVGLGGGQVYAAWVLDAHQGTIVGEMQLEITQVNLAALLDDAGLPDVAEDTLGIIGGHGKFDFRGRSMAELMAGLDGDLELAMSQGWLDIIAAELMPLNVANALVEALAGEGELVRLECSYVHFQADDGLVTLENFFMATEIAHFVGAGAMSLATEEVDMAFEGHNRDVTLFTANTPVKLVGPLSNLEVEVVTPELLTRGVLSALGALVAPPLAVLPWIDPGGGEDVGMGCAEALSRYHD</sequence>
<keyword evidence="4" id="KW-1185">Reference proteome</keyword>
<keyword evidence="1" id="KW-0175">Coiled coil</keyword>
<dbReference type="AlphaFoldDB" id="A0A125R0L6"/>
<dbReference type="PANTHER" id="PTHR30441:SF4">
    <property type="entry name" value="PROTEIN ASMA"/>
    <property type="match status" value="1"/>
</dbReference>
<dbReference type="InterPro" id="IPR052894">
    <property type="entry name" value="AsmA-related"/>
</dbReference>
<evidence type="ECO:0000259" key="2">
    <source>
        <dbReference type="Pfam" id="PF05170"/>
    </source>
</evidence>
<reference evidence="3 4" key="1">
    <citation type="journal article" date="2016" name="Genome Announc.">
        <title>Draft Genome Sequence of 'Halomonas chromatireducens' Strain AGD 8-3, a Haloalkaliphilic Chromate- and Selenite-Reducing Gammaproteobacterium.</title>
        <authorList>
            <person name="Sharko F.S."/>
            <person name="Shapovalova A.A."/>
            <person name="Tsygankova S.V."/>
            <person name="Komova A.V."/>
            <person name="Boulygina E.S."/>
            <person name="Teslyuk A.B."/>
            <person name="Gotovtsev P.M."/>
            <person name="Namsaraev Z.B."/>
            <person name="Khijniak T.V."/>
            <person name="Nedoluzhko A.V."/>
            <person name="Vasilov R.G."/>
        </authorList>
    </citation>
    <scope>NUCLEOTIDE SEQUENCE [LARGE SCALE GENOMIC DNA]</scope>
    <source>
        <strain evidence="3 4">AGD 8-3</strain>
    </source>
</reference>
<evidence type="ECO:0000313" key="4">
    <source>
        <dbReference type="Proteomes" id="UP000063387"/>
    </source>
</evidence>
<dbReference type="PANTHER" id="PTHR30441">
    <property type="entry name" value="DUF748 DOMAIN-CONTAINING PROTEIN"/>
    <property type="match status" value="1"/>
</dbReference>
<organism evidence="3 4">
    <name type="scientific">Halomonas chromatireducens</name>
    <dbReference type="NCBI Taxonomy" id="507626"/>
    <lineage>
        <taxon>Bacteria</taxon>
        <taxon>Pseudomonadati</taxon>
        <taxon>Pseudomonadota</taxon>
        <taxon>Gammaproteobacteria</taxon>
        <taxon>Oceanospirillales</taxon>
        <taxon>Halomonadaceae</taxon>
        <taxon>Halomonas</taxon>
    </lineage>
</organism>
<gene>
    <name evidence="3" type="ORF">LOKO_03212</name>
</gene>
<dbReference type="PATRIC" id="fig|507626.3.peg.3207"/>
<dbReference type="GO" id="GO:0090313">
    <property type="term" value="P:regulation of protein targeting to membrane"/>
    <property type="evidence" value="ECO:0007669"/>
    <property type="project" value="TreeGrafter"/>
</dbReference>
<dbReference type="Pfam" id="PF05170">
    <property type="entry name" value="AsmA"/>
    <property type="match status" value="2"/>
</dbReference>
<evidence type="ECO:0000256" key="1">
    <source>
        <dbReference type="SAM" id="Coils"/>
    </source>
</evidence>
<dbReference type="STRING" id="507626.LOKO_03212"/>
<feature type="domain" description="AsmA" evidence="2">
    <location>
        <begin position="826"/>
        <end position="1082"/>
    </location>
</feature>
<dbReference type="KEGG" id="hco:LOKO_03212"/>
<dbReference type="Proteomes" id="UP000063387">
    <property type="component" value="Chromosome"/>
</dbReference>
<dbReference type="EMBL" id="CP014226">
    <property type="protein sequence ID" value="AMD02258.1"/>
    <property type="molecule type" value="Genomic_DNA"/>
</dbReference>
<proteinExistence type="predicted"/>
<feature type="domain" description="AsmA" evidence="2">
    <location>
        <begin position="2"/>
        <end position="120"/>
    </location>
</feature>
<evidence type="ECO:0000313" key="3">
    <source>
        <dbReference type="EMBL" id="AMD02258.1"/>
    </source>
</evidence>
<dbReference type="GO" id="GO:0005886">
    <property type="term" value="C:plasma membrane"/>
    <property type="evidence" value="ECO:0007669"/>
    <property type="project" value="TreeGrafter"/>
</dbReference>
<protein>
    <submittedName>
        <fullName evidence="3">Putative assembly protein</fullName>
    </submittedName>
</protein>
<feature type="coiled-coil region" evidence="1">
    <location>
        <begin position="221"/>
        <end position="276"/>
    </location>
</feature>
<accession>A0A125R0L6</accession>
<name>A0A125R0L6_9GAMM</name>